<dbReference type="PANTHER" id="PTHR34606:SF15">
    <property type="entry name" value="BON DOMAIN-CONTAINING PROTEIN"/>
    <property type="match status" value="1"/>
</dbReference>
<accession>A0A1H2YRQ1</accession>
<dbReference type="PANTHER" id="PTHR34606">
    <property type="entry name" value="BON DOMAIN-CONTAINING PROTEIN"/>
    <property type="match status" value="1"/>
</dbReference>
<evidence type="ECO:0000313" key="2">
    <source>
        <dbReference type="EMBL" id="SDX07179.1"/>
    </source>
</evidence>
<dbReference type="Proteomes" id="UP000198816">
    <property type="component" value="Unassembled WGS sequence"/>
</dbReference>
<keyword evidence="3" id="KW-1185">Reference proteome</keyword>
<evidence type="ECO:0000313" key="3">
    <source>
        <dbReference type="Proteomes" id="UP000198816"/>
    </source>
</evidence>
<dbReference type="STRING" id="1058.SAMN05421783_113125"/>
<dbReference type="InterPro" id="IPR014004">
    <property type="entry name" value="Transpt-assoc_nodulatn_dom_bac"/>
</dbReference>
<feature type="domain" description="BON" evidence="1">
    <location>
        <begin position="77"/>
        <end position="146"/>
    </location>
</feature>
<protein>
    <submittedName>
        <fullName evidence="2">Osmotically-inducible protein OsmY, contains BON domain</fullName>
    </submittedName>
</protein>
<proteinExistence type="predicted"/>
<dbReference type="InterPro" id="IPR051686">
    <property type="entry name" value="Lipoprotein_DolP"/>
</dbReference>
<dbReference type="AlphaFoldDB" id="A0A1H2YRQ1"/>
<dbReference type="PROSITE" id="PS50914">
    <property type="entry name" value="BON"/>
    <property type="match status" value="2"/>
</dbReference>
<name>A0A1H2YRQ1_THIRO</name>
<feature type="domain" description="BON" evidence="1">
    <location>
        <begin position="155"/>
        <end position="224"/>
    </location>
</feature>
<dbReference type="OrthoDB" id="9783990at2"/>
<dbReference type="InterPro" id="IPR007055">
    <property type="entry name" value="BON_dom"/>
</dbReference>
<evidence type="ECO:0000259" key="1">
    <source>
        <dbReference type="PROSITE" id="PS50914"/>
    </source>
</evidence>
<sequence length="228" mass="24551">MPFPLKHKPPFGILARTRPGKVGAIARSIMQRRRTAAALLLLGATLMAGCAPMLFGAAAVGTAATVHDRRPANVILDDQQIELEAMTALLRNPDVRDRSQISVTSYNRTLLLTGNADTTEVGQEAAALMSRIGKVQRVVDEVTVGPRLDMTRQAEDTYITGRVKTDLIGVRLPGFDPTRVKVVTNDGVVFLMGLVSPAEADAAAEKASYVPGVKRVVKLFEYVDDNNA</sequence>
<reference evidence="3" key="1">
    <citation type="submission" date="2016-10" db="EMBL/GenBank/DDBJ databases">
        <authorList>
            <person name="Varghese N."/>
            <person name="Submissions S."/>
        </authorList>
    </citation>
    <scope>NUCLEOTIDE SEQUENCE [LARGE SCALE GENOMIC DNA]</scope>
    <source>
        <strain evidence="3">DSM 217</strain>
    </source>
</reference>
<dbReference type="EMBL" id="FNNZ01000013">
    <property type="protein sequence ID" value="SDX07179.1"/>
    <property type="molecule type" value="Genomic_DNA"/>
</dbReference>
<gene>
    <name evidence="2" type="ORF">SAMN05421783_113125</name>
</gene>
<dbReference type="Gene3D" id="3.30.1340.30">
    <property type="match status" value="1"/>
</dbReference>
<organism evidence="2 3">
    <name type="scientific">Thiocapsa roseopersicina</name>
    <dbReference type="NCBI Taxonomy" id="1058"/>
    <lineage>
        <taxon>Bacteria</taxon>
        <taxon>Pseudomonadati</taxon>
        <taxon>Pseudomonadota</taxon>
        <taxon>Gammaproteobacteria</taxon>
        <taxon>Chromatiales</taxon>
        <taxon>Chromatiaceae</taxon>
        <taxon>Thiocapsa</taxon>
    </lineage>
</organism>
<dbReference type="SMART" id="SM00749">
    <property type="entry name" value="BON"/>
    <property type="match status" value="2"/>
</dbReference>
<dbReference type="Pfam" id="PF04972">
    <property type="entry name" value="BON"/>
    <property type="match status" value="2"/>
</dbReference>